<organism evidence="2 3">
    <name type="scientific">Hypsizygus marmoreus</name>
    <name type="common">White beech mushroom</name>
    <name type="synonym">Agaricus marmoreus</name>
    <dbReference type="NCBI Taxonomy" id="39966"/>
    <lineage>
        <taxon>Eukaryota</taxon>
        <taxon>Fungi</taxon>
        <taxon>Dikarya</taxon>
        <taxon>Basidiomycota</taxon>
        <taxon>Agaricomycotina</taxon>
        <taxon>Agaricomycetes</taxon>
        <taxon>Agaricomycetidae</taxon>
        <taxon>Agaricales</taxon>
        <taxon>Tricholomatineae</taxon>
        <taxon>Lyophyllaceae</taxon>
        <taxon>Hypsizygus</taxon>
    </lineage>
</organism>
<name>A0A369JXI8_HYPMA</name>
<evidence type="ECO:0000256" key="1">
    <source>
        <dbReference type="SAM" id="Phobius"/>
    </source>
</evidence>
<accession>A0A369JXI8</accession>
<dbReference type="AlphaFoldDB" id="A0A369JXI8"/>
<keyword evidence="1" id="KW-1133">Transmembrane helix</keyword>
<keyword evidence="1" id="KW-0812">Transmembrane</keyword>
<dbReference type="EMBL" id="LUEZ02000021">
    <property type="protein sequence ID" value="RDB27049.1"/>
    <property type="molecule type" value="Genomic_DNA"/>
</dbReference>
<feature type="transmembrane region" description="Helical" evidence="1">
    <location>
        <begin position="112"/>
        <end position="132"/>
    </location>
</feature>
<dbReference type="InParanoid" id="A0A369JXI8"/>
<sequence>MRGHRSTFHDDRRIRFASIKSAGRLGQSCDSQTKLNLLNTPLVIHRHTNPISESGMITRVSSISHPVNGFLPFPSRNPPLFPRRENHPTITKRAFSTHTPCQKRVMRHSLSCAILSSAWECGILFVFFSRLLSSPPALPFTSVTLR</sequence>
<keyword evidence="3" id="KW-1185">Reference proteome</keyword>
<keyword evidence="1" id="KW-0472">Membrane</keyword>
<reference evidence="2" key="1">
    <citation type="submission" date="2018-04" db="EMBL/GenBank/DDBJ databases">
        <title>Whole genome sequencing of Hypsizygus marmoreus.</title>
        <authorList>
            <person name="Choi I.-G."/>
            <person name="Min B."/>
            <person name="Kim J.-G."/>
            <person name="Kim S."/>
            <person name="Oh Y.-L."/>
            <person name="Kong W.-S."/>
            <person name="Park H."/>
            <person name="Jeong J."/>
            <person name="Song E.-S."/>
        </authorList>
    </citation>
    <scope>NUCLEOTIDE SEQUENCE [LARGE SCALE GENOMIC DNA]</scope>
    <source>
        <strain evidence="2">51987-8</strain>
    </source>
</reference>
<gene>
    <name evidence="2" type="ORF">Hypma_005065</name>
</gene>
<protein>
    <submittedName>
        <fullName evidence="2">Uncharacterized protein</fullName>
    </submittedName>
</protein>
<evidence type="ECO:0000313" key="3">
    <source>
        <dbReference type="Proteomes" id="UP000076154"/>
    </source>
</evidence>
<proteinExistence type="predicted"/>
<evidence type="ECO:0000313" key="2">
    <source>
        <dbReference type="EMBL" id="RDB27049.1"/>
    </source>
</evidence>
<dbReference type="Proteomes" id="UP000076154">
    <property type="component" value="Unassembled WGS sequence"/>
</dbReference>
<comment type="caution">
    <text evidence="2">The sequence shown here is derived from an EMBL/GenBank/DDBJ whole genome shotgun (WGS) entry which is preliminary data.</text>
</comment>